<dbReference type="SMART" id="SM00332">
    <property type="entry name" value="PP2Cc"/>
    <property type="match status" value="1"/>
</dbReference>
<reference evidence="2" key="1">
    <citation type="submission" date="2020-05" db="EMBL/GenBank/DDBJ databases">
        <title>Phylogenomic resolution of chytrid fungi.</title>
        <authorList>
            <person name="Stajich J.E."/>
            <person name="Amses K."/>
            <person name="Simmons R."/>
            <person name="Seto K."/>
            <person name="Myers J."/>
            <person name="Bonds A."/>
            <person name="Quandt C.A."/>
            <person name="Barry K."/>
            <person name="Liu P."/>
            <person name="Grigoriev I."/>
            <person name="Longcore J.E."/>
            <person name="James T.Y."/>
        </authorList>
    </citation>
    <scope>NUCLEOTIDE SEQUENCE</scope>
    <source>
        <strain evidence="2">JEL0379</strain>
    </source>
</reference>
<evidence type="ECO:0000259" key="1">
    <source>
        <dbReference type="PROSITE" id="PS51746"/>
    </source>
</evidence>
<dbReference type="PANTHER" id="PTHR13832">
    <property type="entry name" value="PROTEIN PHOSPHATASE 2C"/>
    <property type="match status" value="1"/>
</dbReference>
<feature type="domain" description="PPM-type phosphatase" evidence="1">
    <location>
        <begin position="162"/>
        <end position="507"/>
    </location>
</feature>
<dbReference type="InterPro" id="IPR015655">
    <property type="entry name" value="PP2C"/>
</dbReference>
<evidence type="ECO:0000313" key="2">
    <source>
        <dbReference type="EMBL" id="KAJ3177173.1"/>
    </source>
</evidence>
<dbReference type="EMBL" id="JADGJQ010000035">
    <property type="protein sequence ID" value="KAJ3177173.1"/>
    <property type="molecule type" value="Genomic_DNA"/>
</dbReference>
<dbReference type="InterPro" id="IPR001932">
    <property type="entry name" value="PPM-type_phosphatase-like_dom"/>
</dbReference>
<accession>A0AAD5TI67</accession>
<dbReference type="Pfam" id="PF00481">
    <property type="entry name" value="PP2C"/>
    <property type="match status" value="1"/>
</dbReference>
<keyword evidence="3" id="KW-1185">Reference proteome</keyword>
<sequence>MIAATRLVARRTARRLFIRSTTVSTAAPGAAVLASSNRNASTSPRPVATSSFLSARNVAKVGALVSAAGAIYYVTRPASSSALSPSASASTKSTAPAMTEPFGDEHTTAYLRQKQQAFSFTLDSLPPPPPPQRIESKGFFSSRFKKEPPVAEIPPPAEPTPVVAYHTNQVASNDPIEDYHSEHRLSKGVIMGIYDGHSGTECADALSKYLGAYIGKAISELPAANKANRKAQVVGALKSAFKRMDHDIINGAIDLDTSTPHADAVAAMRSALRPAMAGSCAIVAYAEGNDLYVACTGDCRAVVARRRGDGSFEAVELSQDQTAANPAEYARLMEEHPNETNTVVSRGRVLGGLMPTRAFGDSRYKWLQEEKAAIGMRASPAYLTPPYVTAEPEVTYYRMDPSTDKALIIATDGIWDCLSSEQAVDLLGGYMQRRGLVSDPPTVGRSLLDTQTRAGGDWEWKDTNAATHLIRNAIGRGNPELLAKLVRIPAPYSRRVRDDMTVNVVFFSETPTEEVPAARALADSEGQVPLPQVDLALAGEKVPRFQMWVKGMQEQVKSNL</sequence>
<comment type="caution">
    <text evidence="2">The sequence shown here is derived from an EMBL/GenBank/DDBJ whole genome shotgun (WGS) entry which is preliminary data.</text>
</comment>
<evidence type="ECO:0000313" key="3">
    <source>
        <dbReference type="Proteomes" id="UP001212152"/>
    </source>
</evidence>
<dbReference type="Gene3D" id="3.60.40.10">
    <property type="entry name" value="PPM-type phosphatase domain"/>
    <property type="match status" value="1"/>
</dbReference>
<gene>
    <name evidence="2" type="ORF">HDU87_004665</name>
</gene>
<dbReference type="SUPFAM" id="SSF81606">
    <property type="entry name" value="PP2C-like"/>
    <property type="match status" value="1"/>
</dbReference>
<dbReference type="PROSITE" id="PS51746">
    <property type="entry name" value="PPM_2"/>
    <property type="match status" value="1"/>
</dbReference>
<dbReference type="InterPro" id="IPR036457">
    <property type="entry name" value="PPM-type-like_dom_sf"/>
</dbReference>
<name>A0AAD5TI67_9FUNG</name>
<dbReference type="GO" id="GO:0004741">
    <property type="term" value="F:[pyruvate dehydrogenase (acetyl-transferring)]-phosphatase activity"/>
    <property type="evidence" value="ECO:0007669"/>
    <property type="project" value="TreeGrafter"/>
</dbReference>
<dbReference type="GO" id="GO:0005739">
    <property type="term" value="C:mitochondrion"/>
    <property type="evidence" value="ECO:0007669"/>
    <property type="project" value="TreeGrafter"/>
</dbReference>
<organism evidence="2 3">
    <name type="scientific">Geranomyces variabilis</name>
    <dbReference type="NCBI Taxonomy" id="109894"/>
    <lineage>
        <taxon>Eukaryota</taxon>
        <taxon>Fungi</taxon>
        <taxon>Fungi incertae sedis</taxon>
        <taxon>Chytridiomycota</taxon>
        <taxon>Chytridiomycota incertae sedis</taxon>
        <taxon>Chytridiomycetes</taxon>
        <taxon>Spizellomycetales</taxon>
        <taxon>Powellomycetaceae</taxon>
        <taxon>Geranomyces</taxon>
    </lineage>
</organism>
<dbReference type="Proteomes" id="UP001212152">
    <property type="component" value="Unassembled WGS sequence"/>
</dbReference>
<proteinExistence type="predicted"/>
<dbReference type="PANTHER" id="PTHR13832:SF792">
    <property type="entry name" value="GM14286P"/>
    <property type="match status" value="1"/>
</dbReference>
<dbReference type="AlphaFoldDB" id="A0AAD5TI67"/>
<dbReference type="CDD" id="cd00143">
    <property type="entry name" value="PP2Cc"/>
    <property type="match status" value="1"/>
</dbReference>
<protein>
    <recommendedName>
        <fullName evidence="1">PPM-type phosphatase domain-containing protein</fullName>
    </recommendedName>
</protein>